<feature type="region of interest" description="Disordered" evidence="1">
    <location>
        <begin position="145"/>
        <end position="173"/>
    </location>
</feature>
<accession>A0A3N4HSS8</accession>
<proteinExistence type="predicted"/>
<evidence type="ECO:0000256" key="1">
    <source>
        <dbReference type="SAM" id="MobiDB-lite"/>
    </source>
</evidence>
<feature type="region of interest" description="Disordered" evidence="1">
    <location>
        <begin position="186"/>
        <end position="205"/>
    </location>
</feature>
<name>A0A3N4HSS8_ASCIM</name>
<sequence>MSRPRRATAAVQEYDAWDKEAFLIRMRAAFAGGCTGLAEGLKPGDSMSSTIVLKCVQSEKLRRFGEMHIFIERLADELDWDIVPETVRVGLAVLSWQDRVVALMTAFYGIKGDGPSAMDAIMAQAALRIETNAMMDVLNAREPVEGGVWDASGEEGEEGSEEEEVEERVRRDLGEGDELREYDGAGYEEGEGQEDGSEVPQTFSSASLRGSHISQPLRVISDLLLRLAGIVQIESVKIRWPSEWWSRKACESADRWCSPYEYDVVGLVGRLNAEFASFVAVEMTPMVAGRSVASHAILTALADPIIEKGGRLLLLLERCVKKFGERLVILSVEGERELGRWEEDVLDLVKEMCCNLLVDVREAEEARQRVWKWADDSDEFRKGLLRDGFCGGEGEESDSE</sequence>
<dbReference type="EMBL" id="ML119738">
    <property type="protein sequence ID" value="RPA76759.1"/>
    <property type="molecule type" value="Genomic_DNA"/>
</dbReference>
<evidence type="ECO:0000313" key="2">
    <source>
        <dbReference type="EMBL" id="RPA76759.1"/>
    </source>
</evidence>
<feature type="compositionally biased region" description="Acidic residues" evidence="1">
    <location>
        <begin position="152"/>
        <end position="166"/>
    </location>
</feature>
<gene>
    <name evidence="2" type="ORF">BJ508DRAFT_310785</name>
</gene>
<protein>
    <submittedName>
        <fullName evidence="2">Uncharacterized protein</fullName>
    </submittedName>
</protein>
<feature type="compositionally biased region" description="Acidic residues" evidence="1">
    <location>
        <begin position="186"/>
        <end position="197"/>
    </location>
</feature>
<organism evidence="2 3">
    <name type="scientific">Ascobolus immersus RN42</name>
    <dbReference type="NCBI Taxonomy" id="1160509"/>
    <lineage>
        <taxon>Eukaryota</taxon>
        <taxon>Fungi</taxon>
        <taxon>Dikarya</taxon>
        <taxon>Ascomycota</taxon>
        <taxon>Pezizomycotina</taxon>
        <taxon>Pezizomycetes</taxon>
        <taxon>Pezizales</taxon>
        <taxon>Ascobolaceae</taxon>
        <taxon>Ascobolus</taxon>
    </lineage>
</organism>
<evidence type="ECO:0000313" key="3">
    <source>
        <dbReference type="Proteomes" id="UP000275078"/>
    </source>
</evidence>
<dbReference type="AlphaFoldDB" id="A0A3N4HSS8"/>
<keyword evidence="3" id="KW-1185">Reference proteome</keyword>
<reference evidence="2 3" key="1">
    <citation type="journal article" date="2018" name="Nat. Ecol. Evol.">
        <title>Pezizomycetes genomes reveal the molecular basis of ectomycorrhizal truffle lifestyle.</title>
        <authorList>
            <person name="Murat C."/>
            <person name="Payen T."/>
            <person name="Noel B."/>
            <person name="Kuo A."/>
            <person name="Morin E."/>
            <person name="Chen J."/>
            <person name="Kohler A."/>
            <person name="Krizsan K."/>
            <person name="Balestrini R."/>
            <person name="Da Silva C."/>
            <person name="Montanini B."/>
            <person name="Hainaut M."/>
            <person name="Levati E."/>
            <person name="Barry K.W."/>
            <person name="Belfiori B."/>
            <person name="Cichocki N."/>
            <person name="Clum A."/>
            <person name="Dockter R.B."/>
            <person name="Fauchery L."/>
            <person name="Guy J."/>
            <person name="Iotti M."/>
            <person name="Le Tacon F."/>
            <person name="Lindquist E.A."/>
            <person name="Lipzen A."/>
            <person name="Malagnac F."/>
            <person name="Mello A."/>
            <person name="Molinier V."/>
            <person name="Miyauchi S."/>
            <person name="Poulain J."/>
            <person name="Riccioni C."/>
            <person name="Rubini A."/>
            <person name="Sitrit Y."/>
            <person name="Splivallo R."/>
            <person name="Traeger S."/>
            <person name="Wang M."/>
            <person name="Zifcakova L."/>
            <person name="Wipf D."/>
            <person name="Zambonelli A."/>
            <person name="Paolocci F."/>
            <person name="Nowrousian M."/>
            <person name="Ottonello S."/>
            <person name="Baldrian P."/>
            <person name="Spatafora J.W."/>
            <person name="Henrissat B."/>
            <person name="Nagy L.G."/>
            <person name="Aury J.M."/>
            <person name="Wincker P."/>
            <person name="Grigoriev I.V."/>
            <person name="Bonfante P."/>
            <person name="Martin F.M."/>
        </authorList>
    </citation>
    <scope>NUCLEOTIDE SEQUENCE [LARGE SCALE GENOMIC DNA]</scope>
    <source>
        <strain evidence="2 3">RN42</strain>
    </source>
</reference>
<dbReference type="Proteomes" id="UP000275078">
    <property type="component" value="Unassembled WGS sequence"/>
</dbReference>